<comment type="caution">
    <text evidence="2">The sequence shown here is derived from an EMBL/GenBank/DDBJ whole genome shotgun (WGS) entry which is preliminary data.</text>
</comment>
<evidence type="ECO:0000256" key="1">
    <source>
        <dbReference type="SAM" id="Phobius"/>
    </source>
</evidence>
<accession>A0A6A4RBP0</accession>
<keyword evidence="1" id="KW-0472">Membrane</keyword>
<keyword evidence="1" id="KW-1133">Transmembrane helix</keyword>
<dbReference type="Proteomes" id="UP000441586">
    <property type="component" value="Unassembled WGS sequence"/>
</dbReference>
<organism evidence="2 3">
    <name type="scientific">Parasedimentitalea maritima</name>
    <dbReference type="NCBI Taxonomy" id="2578117"/>
    <lineage>
        <taxon>Bacteria</taxon>
        <taxon>Pseudomonadati</taxon>
        <taxon>Pseudomonadota</taxon>
        <taxon>Alphaproteobacteria</taxon>
        <taxon>Rhodobacterales</taxon>
        <taxon>Paracoccaceae</taxon>
        <taxon>Parasedimentitalea</taxon>
    </lineage>
</organism>
<feature type="transmembrane region" description="Helical" evidence="1">
    <location>
        <begin position="42"/>
        <end position="61"/>
    </location>
</feature>
<name>A0A6A4RBP0_9RHOB</name>
<dbReference type="EMBL" id="WSFO01000013">
    <property type="protein sequence ID" value="KAE9627343.1"/>
    <property type="molecule type" value="Genomic_DNA"/>
</dbReference>
<evidence type="ECO:0000313" key="2">
    <source>
        <dbReference type="EMBL" id="KAE9627343.1"/>
    </source>
</evidence>
<evidence type="ECO:0000313" key="3">
    <source>
        <dbReference type="Proteomes" id="UP000441586"/>
    </source>
</evidence>
<dbReference type="InterPro" id="IPR018750">
    <property type="entry name" value="DUF2306_membrane"/>
</dbReference>
<feature type="transmembrane region" description="Helical" evidence="1">
    <location>
        <begin position="73"/>
        <end position="91"/>
    </location>
</feature>
<reference evidence="2 3" key="1">
    <citation type="submission" date="2019-12" db="EMBL/GenBank/DDBJ databases">
        <authorList>
            <person name="Zhang Y.-J."/>
        </authorList>
    </citation>
    <scope>NUCLEOTIDE SEQUENCE [LARGE SCALE GENOMIC DNA]</scope>
    <source>
        <strain evidence="2 3">H18S-6</strain>
    </source>
</reference>
<feature type="transmembrane region" description="Helical" evidence="1">
    <location>
        <begin position="103"/>
        <end position="126"/>
    </location>
</feature>
<proteinExistence type="predicted"/>
<sequence>MHLTPLLSASAVIQIHTLAALTLLPLTVTIFSLPRGDRRHRWLGWCWVILMTTVAVSSLAIHQVQLIGRFSPIHILSALALVGLVQAVTAARRKDIVNHRRTMVSMTWGALVVAGLFTLLPGRILFQVLTGS</sequence>
<protein>
    <submittedName>
        <fullName evidence="2">DUF2306 domain-containing protein</fullName>
    </submittedName>
</protein>
<dbReference type="RefSeq" id="WP_158981165.1">
    <property type="nucleotide sequence ID" value="NZ_WSFO01000013.1"/>
</dbReference>
<gene>
    <name evidence="2" type="ORF">GP644_19440</name>
</gene>
<feature type="transmembrane region" description="Helical" evidence="1">
    <location>
        <begin position="6"/>
        <end position="30"/>
    </location>
</feature>
<keyword evidence="1" id="KW-0812">Transmembrane</keyword>
<dbReference type="Pfam" id="PF10067">
    <property type="entry name" value="DUF2306"/>
    <property type="match status" value="1"/>
</dbReference>
<dbReference type="AlphaFoldDB" id="A0A6A4RBP0"/>